<keyword evidence="3 6" id="KW-0812">Transmembrane</keyword>
<sequence>MILIGSDELSLVQNTGYKIMKRVAILTAIISVIILIVVPDPKPYVLGLIFGAIINLLNFRLMSITLNKSVNMSQGKIMPYIVANYVARYLIYGVVLTVAAFANYLNFLTVILGIFMVKLTIISDAFYESIKKGKNKEVSKKN</sequence>
<comment type="caution">
    <text evidence="7">The sequence shown here is derived from an EMBL/GenBank/DDBJ whole genome shotgun (WGS) entry which is preliminary data.</text>
</comment>
<feature type="transmembrane region" description="Helical" evidence="6">
    <location>
        <begin position="82"/>
        <end position="101"/>
    </location>
</feature>
<organism evidence="7 8">
    <name type="scientific">Anaeromonas frigoriresistens</name>
    <dbReference type="NCBI Taxonomy" id="2683708"/>
    <lineage>
        <taxon>Bacteria</taxon>
        <taxon>Bacillati</taxon>
        <taxon>Bacillota</taxon>
        <taxon>Tissierellia</taxon>
        <taxon>Tissierellales</taxon>
        <taxon>Thermohalobacteraceae</taxon>
        <taxon>Anaeromonas</taxon>
    </lineage>
</organism>
<accession>A0A942Z8T4</accession>
<comment type="subcellular location">
    <subcellularLocation>
        <location evidence="1">Cell membrane</location>
        <topology evidence="1">Multi-pass membrane protein</topology>
    </subcellularLocation>
</comment>
<dbReference type="Proteomes" id="UP000724672">
    <property type="component" value="Unassembled WGS sequence"/>
</dbReference>
<gene>
    <name evidence="7" type="ORF">GOQ27_07625</name>
</gene>
<feature type="transmembrane region" description="Helical" evidence="6">
    <location>
        <begin position="44"/>
        <end position="61"/>
    </location>
</feature>
<evidence type="ECO:0000313" key="7">
    <source>
        <dbReference type="EMBL" id="MBS4538329.1"/>
    </source>
</evidence>
<dbReference type="EMBL" id="WSFT01000031">
    <property type="protein sequence ID" value="MBS4538329.1"/>
    <property type="molecule type" value="Genomic_DNA"/>
</dbReference>
<dbReference type="AlphaFoldDB" id="A0A942Z8T4"/>
<evidence type="ECO:0000256" key="6">
    <source>
        <dbReference type="SAM" id="Phobius"/>
    </source>
</evidence>
<keyword evidence="4 6" id="KW-1133">Transmembrane helix</keyword>
<proteinExistence type="predicted"/>
<dbReference type="RefSeq" id="WP_203366254.1">
    <property type="nucleotide sequence ID" value="NZ_WSFT01000031.1"/>
</dbReference>
<evidence type="ECO:0000256" key="2">
    <source>
        <dbReference type="ARBA" id="ARBA00022475"/>
    </source>
</evidence>
<evidence type="ECO:0000256" key="5">
    <source>
        <dbReference type="ARBA" id="ARBA00023136"/>
    </source>
</evidence>
<feature type="transmembrane region" description="Helical" evidence="6">
    <location>
        <begin position="19"/>
        <end position="38"/>
    </location>
</feature>
<evidence type="ECO:0000313" key="8">
    <source>
        <dbReference type="Proteomes" id="UP000724672"/>
    </source>
</evidence>
<protein>
    <submittedName>
        <fullName evidence="7">ATP synthase subunit I</fullName>
    </submittedName>
</protein>
<keyword evidence="5 6" id="KW-0472">Membrane</keyword>
<reference evidence="7" key="1">
    <citation type="submission" date="2019-12" db="EMBL/GenBank/DDBJ databases">
        <title>Clostridiaceae gen. nov. sp. nov., isolated from sediment in Xinjiang, China.</title>
        <authorList>
            <person name="Zhang R."/>
        </authorList>
    </citation>
    <scope>NUCLEOTIDE SEQUENCE</scope>
    <source>
        <strain evidence="7">D2Q-11</strain>
    </source>
</reference>
<dbReference type="GO" id="GO:0005886">
    <property type="term" value="C:plasma membrane"/>
    <property type="evidence" value="ECO:0007669"/>
    <property type="project" value="UniProtKB-SubCell"/>
</dbReference>
<keyword evidence="8" id="KW-1185">Reference proteome</keyword>
<dbReference type="InterPro" id="IPR005598">
    <property type="entry name" value="ATP_synth_I"/>
</dbReference>
<evidence type="ECO:0000256" key="1">
    <source>
        <dbReference type="ARBA" id="ARBA00004651"/>
    </source>
</evidence>
<dbReference type="Pfam" id="PF03899">
    <property type="entry name" value="ATP-synt_I"/>
    <property type="match status" value="1"/>
</dbReference>
<name>A0A942Z8T4_9FIRM</name>
<feature type="transmembrane region" description="Helical" evidence="6">
    <location>
        <begin position="107"/>
        <end position="127"/>
    </location>
</feature>
<keyword evidence="2" id="KW-1003">Cell membrane</keyword>
<evidence type="ECO:0000256" key="4">
    <source>
        <dbReference type="ARBA" id="ARBA00022989"/>
    </source>
</evidence>
<evidence type="ECO:0000256" key="3">
    <source>
        <dbReference type="ARBA" id="ARBA00022692"/>
    </source>
</evidence>